<name>A0ABU9LK35_9BACL</name>
<dbReference type="GO" id="GO:0008448">
    <property type="term" value="F:N-acetylglucosamine-6-phosphate deacetylase activity"/>
    <property type="evidence" value="ECO:0007669"/>
    <property type="project" value="UniProtKB-EC"/>
</dbReference>
<accession>A0ABU9LK35</accession>
<dbReference type="Gene3D" id="3.20.20.140">
    <property type="entry name" value="Metal-dependent hydrolases"/>
    <property type="match status" value="1"/>
</dbReference>
<dbReference type="NCBIfam" id="TIGR00221">
    <property type="entry name" value="nagA"/>
    <property type="match status" value="1"/>
</dbReference>
<dbReference type="EMBL" id="JBCEWA010000002">
    <property type="protein sequence ID" value="MEL5987324.1"/>
    <property type="molecule type" value="Genomic_DNA"/>
</dbReference>
<organism evidence="7 8">
    <name type="scientific">Kurthia gibsonii</name>
    <dbReference type="NCBI Taxonomy" id="33946"/>
    <lineage>
        <taxon>Bacteria</taxon>
        <taxon>Bacillati</taxon>
        <taxon>Bacillota</taxon>
        <taxon>Bacilli</taxon>
        <taxon>Bacillales</taxon>
        <taxon>Caryophanaceae</taxon>
        <taxon>Kurthia</taxon>
    </lineage>
</organism>
<dbReference type="CDD" id="cd00854">
    <property type="entry name" value="NagA"/>
    <property type="match status" value="1"/>
</dbReference>
<proteinExistence type="inferred from homology"/>
<dbReference type="PANTHER" id="PTHR11113:SF14">
    <property type="entry name" value="N-ACETYLGLUCOSAMINE-6-PHOSPHATE DEACETYLASE"/>
    <property type="match status" value="1"/>
</dbReference>
<evidence type="ECO:0000256" key="2">
    <source>
        <dbReference type="ARBA" id="ARBA00022723"/>
    </source>
</evidence>
<evidence type="ECO:0000313" key="8">
    <source>
        <dbReference type="Proteomes" id="UP001398420"/>
    </source>
</evidence>
<dbReference type="PANTHER" id="PTHR11113">
    <property type="entry name" value="N-ACETYLGLUCOSAMINE-6-PHOSPHATE DEACETYLASE"/>
    <property type="match status" value="1"/>
</dbReference>
<reference evidence="7 8" key="1">
    <citation type="submission" date="2024-04" db="EMBL/GenBank/DDBJ databases">
        <authorList>
            <person name="Wu Y.S."/>
            <person name="Zhang L."/>
        </authorList>
    </citation>
    <scope>NUCLEOTIDE SEQUENCE [LARGE SCALE GENOMIC DNA]</scope>
    <source>
        <strain evidence="7 8">KG-01</strain>
    </source>
</reference>
<dbReference type="InterPro" id="IPR003764">
    <property type="entry name" value="GlcNAc_6-P_deAcase"/>
</dbReference>
<comment type="similarity">
    <text evidence="1 5">Belongs to the metallo-dependent hydrolases superfamily. NagA family.</text>
</comment>
<keyword evidence="3 5" id="KW-0378">Hydrolase</keyword>
<evidence type="ECO:0000259" key="6">
    <source>
        <dbReference type="Pfam" id="PF01979"/>
    </source>
</evidence>
<dbReference type="EC" id="3.5.1.25" evidence="7"/>
<evidence type="ECO:0000256" key="4">
    <source>
        <dbReference type="ARBA" id="ARBA00023277"/>
    </source>
</evidence>
<dbReference type="InterPro" id="IPR011059">
    <property type="entry name" value="Metal-dep_hydrolase_composite"/>
</dbReference>
<keyword evidence="4 5" id="KW-0119">Carbohydrate metabolism</keyword>
<keyword evidence="8" id="KW-1185">Reference proteome</keyword>
<dbReference type="PIRSF" id="PIRSF038994">
    <property type="entry name" value="NagA"/>
    <property type="match status" value="1"/>
</dbReference>
<dbReference type="SUPFAM" id="SSF51338">
    <property type="entry name" value="Composite domain of metallo-dependent hydrolases"/>
    <property type="match status" value="1"/>
</dbReference>
<comment type="caution">
    <text evidence="7">The sequence shown here is derived from an EMBL/GenBank/DDBJ whole genome shotgun (WGS) entry which is preliminary data.</text>
</comment>
<evidence type="ECO:0000256" key="1">
    <source>
        <dbReference type="ARBA" id="ARBA00010716"/>
    </source>
</evidence>
<feature type="domain" description="Amidohydrolase-related" evidence="6">
    <location>
        <begin position="51"/>
        <end position="379"/>
    </location>
</feature>
<gene>
    <name evidence="7" type="primary">nagA</name>
    <name evidence="7" type="ORF">AAF454_02645</name>
</gene>
<dbReference type="InterPro" id="IPR032466">
    <property type="entry name" value="Metal_Hydrolase"/>
</dbReference>
<dbReference type="Proteomes" id="UP001398420">
    <property type="component" value="Unassembled WGS sequence"/>
</dbReference>
<sequence length="385" mass="41967">MSTVKIKNVHIVNADQSFENQDVVIQEGKIIAIGSSLTQQTTEEIDGENQYLFPGFIDLHIHGSAGVDTMDATEDALHTMAKSLVKEGVTSFLATTMTQKIEAIESALQTIAHFENTEDEAEVLGVHVEGPFISIHRVGAQPEEYIIPPSIELFRKWQQLSGNKIKEITVAPEVENGFEFVKAVSKEGVIVSIGHSDATYDEVEQAVNYGATQGTHLYNQMRPFHHREPGVVGASLLLDAIKVELIVDFIHSHEQAVKLAYRMKGASGIILITDAMRAKGVPYGDYDLGGQTVHVTETGAHLSNGALAGSVLTMDAALRHMKQLTNCTMEELVAMSSANAAQQLNELNKGKICVGADADFVLLDQHLIVQKTIKKGKVVFEAHKM</sequence>
<protein>
    <submittedName>
        <fullName evidence="7">N-acetylglucosamine-6-phosphate deacetylase</fullName>
        <ecNumber evidence="7">3.5.1.25</ecNumber>
    </submittedName>
</protein>
<dbReference type="Pfam" id="PF01979">
    <property type="entry name" value="Amidohydro_1"/>
    <property type="match status" value="1"/>
</dbReference>
<dbReference type="InterPro" id="IPR006680">
    <property type="entry name" value="Amidohydro-rel"/>
</dbReference>
<evidence type="ECO:0000256" key="5">
    <source>
        <dbReference type="PIRNR" id="PIRNR038994"/>
    </source>
</evidence>
<dbReference type="Gene3D" id="2.30.40.10">
    <property type="entry name" value="Urease, subunit C, domain 1"/>
    <property type="match status" value="1"/>
</dbReference>
<evidence type="ECO:0000256" key="3">
    <source>
        <dbReference type="ARBA" id="ARBA00022801"/>
    </source>
</evidence>
<dbReference type="SUPFAM" id="SSF51556">
    <property type="entry name" value="Metallo-dependent hydrolases"/>
    <property type="match status" value="1"/>
</dbReference>
<dbReference type="RefSeq" id="WP_087680326.1">
    <property type="nucleotide sequence ID" value="NZ_JBCEWA010000002.1"/>
</dbReference>
<keyword evidence="2" id="KW-0479">Metal-binding</keyword>
<evidence type="ECO:0000313" key="7">
    <source>
        <dbReference type="EMBL" id="MEL5987324.1"/>
    </source>
</evidence>